<evidence type="ECO:0000256" key="2">
    <source>
        <dbReference type="ARBA" id="ARBA00023002"/>
    </source>
</evidence>
<evidence type="ECO:0000256" key="11">
    <source>
        <dbReference type="ARBA" id="ARBA00051637"/>
    </source>
</evidence>
<sequence length="262" mass="27975">MAASVLRTTKGVVALVTGGASGLGKGTVERLITQGSKVAILDLPSSNGEHLAKTLGDNCIFTPANVTVDDEVQAAFKKVKDTFGRLDVAVNCAGIAFAFKLYSISKQKMCDFERVQRTMNVNVIGTLNVIRYAVQLIGENAKDEFGQRGVVINTSSAAAFDGQSGQTAYSASKGAIASMTLPLARDFADDGIRFMAIAPGLFDTPLLSSLPEKVHRFLCQLIPNPSRLGSPEEFGALVQHIIENRYLNGEVIRLDGALRMPP</sequence>
<gene>
    <name evidence="21" type="ORF">AB6A40_004468</name>
</gene>
<comment type="caution">
    <text evidence="21">The sequence shown here is derived from an EMBL/GenBank/DDBJ whole genome shotgun (WGS) entry which is preliminary data.</text>
</comment>
<evidence type="ECO:0000256" key="15">
    <source>
        <dbReference type="ARBA" id="ARBA00052668"/>
    </source>
</evidence>
<dbReference type="CDD" id="cd05371">
    <property type="entry name" value="HSD10-like_SDR_c"/>
    <property type="match status" value="1"/>
</dbReference>
<comment type="catalytic activity">
    <reaction evidence="13">
        <text>5alpha-pregnan-20beta-ol-3-one + NAD(+) = 5alpha-pregnane-3,20-dione + NADH + H(+)</text>
        <dbReference type="Rhea" id="RHEA:42008"/>
        <dbReference type="ChEBI" id="CHEBI:15378"/>
        <dbReference type="ChEBI" id="CHEBI:28952"/>
        <dbReference type="ChEBI" id="CHEBI:57540"/>
        <dbReference type="ChEBI" id="CHEBI:57945"/>
        <dbReference type="ChEBI" id="CHEBI:78594"/>
    </reaction>
    <physiologicalReaction direction="left-to-right" evidence="13">
        <dbReference type="Rhea" id="RHEA:42009"/>
    </physiologicalReaction>
</comment>
<evidence type="ECO:0000256" key="19">
    <source>
        <dbReference type="ARBA" id="ARBA00082399"/>
    </source>
</evidence>
<dbReference type="Gene3D" id="3.40.50.720">
    <property type="entry name" value="NAD(P)-binding Rossmann-like Domain"/>
    <property type="match status" value="1"/>
</dbReference>
<evidence type="ECO:0000256" key="17">
    <source>
        <dbReference type="ARBA" id="ARBA00079624"/>
    </source>
</evidence>
<dbReference type="EC" id="1.1.1.62" evidence="4"/>
<proteinExistence type="inferred from homology"/>
<evidence type="ECO:0000256" key="4">
    <source>
        <dbReference type="ARBA" id="ARBA00024072"/>
    </source>
</evidence>
<dbReference type="PANTHER" id="PTHR43658">
    <property type="entry name" value="SHORT-CHAIN DEHYDROGENASE/REDUCTASE"/>
    <property type="match status" value="1"/>
</dbReference>
<dbReference type="Proteomes" id="UP001608902">
    <property type="component" value="Unassembled WGS sequence"/>
</dbReference>
<dbReference type="FunFam" id="3.40.50.720:FF:000215">
    <property type="entry name" value="3-hydroxyacyl-CoA dehydrogenase type-2"/>
    <property type="match status" value="1"/>
</dbReference>
<reference evidence="21 22" key="1">
    <citation type="submission" date="2024-08" db="EMBL/GenBank/DDBJ databases">
        <title>Gnathostoma spinigerum genome.</title>
        <authorList>
            <person name="Gonzalez-Bertolin B."/>
            <person name="Monzon S."/>
            <person name="Zaballos A."/>
            <person name="Jimenez P."/>
            <person name="Dekumyoy P."/>
            <person name="Varona S."/>
            <person name="Cuesta I."/>
            <person name="Sumanam S."/>
            <person name="Adisakwattana P."/>
            <person name="Gasser R.B."/>
            <person name="Hernandez-Gonzalez A."/>
            <person name="Young N.D."/>
            <person name="Perteguer M.J."/>
        </authorList>
    </citation>
    <scope>NUCLEOTIDE SEQUENCE [LARGE SCALE GENOMIC DNA]</scope>
    <source>
        <strain evidence="21">AL3</strain>
        <tissue evidence="21">Liver</tissue>
    </source>
</reference>
<dbReference type="GO" id="GO:0047044">
    <property type="term" value="F:androstan-3-alpha,17-beta-diol dehydrogenase (NAD+) activity"/>
    <property type="evidence" value="ECO:0007669"/>
    <property type="project" value="UniProtKB-EC"/>
</dbReference>
<evidence type="ECO:0000256" key="16">
    <source>
        <dbReference type="ARBA" id="ARBA00072938"/>
    </source>
</evidence>
<evidence type="ECO:0000256" key="3">
    <source>
        <dbReference type="ARBA" id="ARBA00024071"/>
    </source>
</evidence>
<evidence type="ECO:0000256" key="13">
    <source>
        <dbReference type="ARBA" id="ARBA00052095"/>
    </source>
</evidence>
<accession>A0ABD6ECJ9</accession>
<dbReference type="InterPro" id="IPR002347">
    <property type="entry name" value="SDR_fam"/>
</dbReference>
<keyword evidence="22" id="KW-1185">Reference proteome</keyword>
<evidence type="ECO:0000256" key="18">
    <source>
        <dbReference type="ARBA" id="ARBA00082293"/>
    </source>
</evidence>
<protein>
    <recommendedName>
        <fullName evidence="16">3-hydroxyacyl-CoA dehydrogenase type-2</fullName>
        <ecNumber evidence="3">1.1.1.53</ecNumber>
        <ecNumber evidence="4">1.1.1.62</ecNumber>
    </recommendedName>
    <alternativeName>
        <fullName evidence="18">3-hydroxyacyl-CoA dehydrogenase type II</fullName>
    </alternativeName>
    <alternativeName>
        <fullName evidence="19">Mitochondrial ribonuclease P protein 2</fullName>
    </alternativeName>
    <alternativeName>
        <fullName evidence="17">Type II HADH</fullName>
    </alternativeName>
</protein>
<evidence type="ECO:0000256" key="10">
    <source>
        <dbReference type="ARBA" id="ARBA00051004"/>
    </source>
</evidence>
<evidence type="ECO:0000256" key="1">
    <source>
        <dbReference type="ARBA" id="ARBA00006484"/>
    </source>
</evidence>
<comment type="catalytic activity">
    <reaction evidence="6">
        <text>a (3S)-3-hydroxyacyl-CoA + NAD(+) = a 3-oxoacyl-CoA + NADH + H(+)</text>
        <dbReference type="Rhea" id="RHEA:22432"/>
        <dbReference type="ChEBI" id="CHEBI:15378"/>
        <dbReference type="ChEBI" id="CHEBI:57318"/>
        <dbReference type="ChEBI" id="CHEBI:57540"/>
        <dbReference type="ChEBI" id="CHEBI:57945"/>
        <dbReference type="ChEBI" id="CHEBI:90726"/>
        <dbReference type="EC" id="1.1.1.35"/>
    </reaction>
    <physiologicalReaction direction="left-to-right" evidence="6">
        <dbReference type="Rhea" id="RHEA:22433"/>
    </physiologicalReaction>
    <physiologicalReaction direction="right-to-left" evidence="6">
        <dbReference type="Rhea" id="RHEA:22434"/>
    </physiologicalReaction>
</comment>
<dbReference type="PRINTS" id="PR00081">
    <property type="entry name" value="GDHRDH"/>
</dbReference>
<comment type="similarity">
    <text evidence="1 20">Belongs to the short-chain dehydrogenases/reductases (SDR) family.</text>
</comment>
<organism evidence="21 22">
    <name type="scientific">Gnathostoma spinigerum</name>
    <dbReference type="NCBI Taxonomy" id="75299"/>
    <lineage>
        <taxon>Eukaryota</taxon>
        <taxon>Metazoa</taxon>
        <taxon>Ecdysozoa</taxon>
        <taxon>Nematoda</taxon>
        <taxon>Chromadorea</taxon>
        <taxon>Rhabditida</taxon>
        <taxon>Spirurina</taxon>
        <taxon>Gnathostomatomorpha</taxon>
        <taxon>Gnathostomatoidea</taxon>
        <taxon>Gnathostomatidae</taxon>
        <taxon>Gnathostoma</taxon>
    </lineage>
</organism>
<dbReference type="GO" id="GO:0003857">
    <property type="term" value="F:(3S)-3-hydroxyacyl-CoA dehydrogenase (NAD+) activity"/>
    <property type="evidence" value="ECO:0007669"/>
    <property type="project" value="UniProtKB-EC"/>
</dbReference>
<comment type="catalytic activity">
    <reaction evidence="5">
        <text>17beta-estradiol + NAD(+) = estrone + NADH + H(+)</text>
        <dbReference type="Rhea" id="RHEA:24612"/>
        <dbReference type="ChEBI" id="CHEBI:15378"/>
        <dbReference type="ChEBI" id="CHEBI:16469"/>
        <dbReference type="ChEBI" id="CHEBI:17263"/>
        <dbReference type="ChEBI" id="CHEBI:57540"/>
        <dbReference type="ChEBI" id="CHEBI:57945"/>
        <dbReference type="EC" id="1.1.1.62"/>
    </reaction>
    <physiologicalReaction direction="left-to-right" evidence="5">
        <dbReference type="Rhea" id="RHEA:24613"/>
    </physiologicalReaction>
</comment>
<evidence type="ECO:0000256" key="5">
    <source>
        <dbReference type="ARBA" id="ARBA00049381"/>
    </source>
</evidence>
<comment type="catalytic activity">
    <reaction evidence="11">
        <text>3beta,7beta-dihydroxy-5beta-cholan-24-oate + NAD(+) = 3beta-hydroxy-7-oxo-5beta-cholan-24-oate + NADH + H(+)</text>
        <dbReference type="Rhea" id="RHEA:42024"/>
        <dbReference type="ChEBI" id="CHEBI:15378"/>
        <dbReference type="ChEBI" id="CHEBI:57540"/>
        <dbReference type="ChEBI" id="CHEBI:57945"/>
        <dbReference type="ChEBI" id="CHEBI:78602"/>
        <dbReference type="ChEBI" id="CHEBI:78603"/>
    </reaction>
    <physiologicalReaction direction="left-to-right" evidence="11">
        <dbReference type="Rhea" id="RHEA:42025"/>
    </physiologicalReaction>
</comment>
<comment type="catalytic activity">
    <reaction evidence="12">
        <text>ursodeoxycholate + NAD(+) = 7-oxolithocholate + NADH + H(+)</text>
        <dbReference type="Rhea" id="RHEA:42028"/>
        <dbReference type="ChEBI" id="CHEBI:15378"/>
        <dbReference type="ChEBI" id="CHEBI:57540"/>
        <dbReference type="ChEBI" id="CHEBI:57945"/>
        <dbReference type="ChEBI" id="CHEBI:78604"/>
        <dbReference type="ChEBI" id="CHEBI:78605"/>
    </reaction>
    <physiologicalReaction direction="left-to-right" evidence="12">
        <dbReference type="Rhea" id="RHEA:42029"/>
    </physiologicalReaction>
</comment>
<comment type="catalytic activity">
    <reaction evidence="15">
        <text>11-dehydrocorticosterone + NAD(+) = pregn-4-ene-3,11,20,21-tetraone + NADH + H(+)</text>
        <dbReference type="Rhea" id="RHEA:42020"/>
        <dbReference type="ChEBI" id="CHEBI:15378"/>
        <dbReference type="ChEBI" id="CHEBI:57540"/>
        <dbReference type="ChEBI" id="CHEBI:57945"/>
        <dbReference type="ChEBI" id="CHEBI:78600"/>
        <dbReference type="ChEBI" id="CHEBI:78601"/>
    </reaction>
    <physiologicalReaction direction="left-to-right" evidence="15">
        <dbReference type="Rhea" id="RHEA:42021"/>
    </physiologicalReaction>
</comment>
<evidence type="ECO:0000256" key="6">
    <source>
        <dbReference type="ARBA" id="ARBA00050141"/>
    </source>
</evidence>
<keyword evidence="2" id="KW-0560">Oxidoreductase</keyword>
<evidence type="ECO:0000313" key="22">
    <source>
        <dbReference type="Proteomes" id="UP001608902"/>
    </source>
</evidence>
<evidence type="ECO:0000256" key="8">
    <source>
        <dbReference type="ARBA" id="ARBA00050435"/>
    </source>
</evidence>
<dbReference type="PANTHER" id="PTHR43658:SF8">
    <property type="entry name" value="17-BETA-HYDROXYSTEROID DEHYDROGENASE 14-RELATED"/>
    <property type="match status" value="1"/>
</dbReference>
<name>A0ABD6ECJ9_9BILA</name>
<evidence type="ECO:0000256" key="9">
    <source>
        <dbReference type="ARBA" id="ARBA00050927"/>
    </source>
</evidence>
<dbReference type="Pfam" id="PF00106">
    <property type="entry name" value="adh_short"/>
    <property type="match status" value="1"/>
</dbReference>
<dbReference type="EMBL" id="JBGFUD010002584">
    <property type="protein sequence ID" value="MFH4977759.1"/>
    <property type="molecule type" value="Genomic_DNA"/>
</dbReference>
<evidence type="ECO:0000313" key="21">
    <source>
        <dbReference type="EMBL" id="MFH4977759.1"/>
    </source>
</evidence>
<evidence type="ECO:0000256" key="20">
    <source>
        <dbReference type="RuleBase" id="RU000363"/>
    </source>
</evidence>
<dbReference type="PROSITE" id="PS00061">
    <property type="entry name" value="ADH_SHORT"/>
    <property type="match status" value="1"/>
</dbReference>
<comment type="catalytic activity">
    <reaction evidence="9">
        <text>cortisol + NAD(+) = 11beta,17alpha-dihydroxypregn-4-ene-3,20,21-trione + NADH + H(+)</text>
        <dbReference type="Rhea" id="RHEA:42012"/>
        <dbReference type="ChEBI" id="CHEBI:15378"/>
        <dbReference type="ChEBI" id="CHEBI:17650"/>
        <dbReference type="ChEBI" id="CHEBI:57540"/>
        <dbReference type="ChEBI" id="CHEBI:57945"/>
        <dbReference type="ChEBI" id="CHEBI:78595"/>
    </reaction>
    <physiologicalReaction direction="left-to-right" evidence="9">
        <dbReference type="Rhea" id="RHEA:42013"/>
    </physiologicalReaction>
</comment>
<dbReference type="InterPro" id="IPR020904">
    <property type="entry name" value="Sc_DH/Rdtase_CS"/>
</dbReference>
<evidence type="ECO:0000256" key="14">
    <source>
        <dbReference type="ARBA" id="ARBA00052417"/>
    </source>
</evidence>
<comment type="catalytic activity">
    <reaction evidence="7">
        <text>5alpha-androstane-3alpha,17beta-diol + NAD(+) = 17beta-hydroxy-5alpha-androstan-3-one + NADH + H(+)</text>
        <dbReference type="Rhea" id="RHEA:42004"/>
        <dbReference type="ChEBI" id="CHEBI:15378"/>
        <dbReference type="ChEBI" id="CHEBI:16330"/>
        <dbReference type="ChEBI" id="CHEBI:36713"/>
        <dbReference type="ChEBI" id="CHEBI:57540"/>
        <dbReference type="ChEBI" id="CHEBI:57945"/>
        <dbReference type="EC" id="1.1.1.53"/>
    </reaction>
    <physiologicalReaction direction="right-to-left" evidence="7">
        <dbReference type="Rhea" id="RHEA:42006"/>
    </physiologicalReaction>
</comment>
<dbReference type="AlphaFoldDB" id="A0ABD6ECJ9"/>
<dbReference type="SUPFAM" id="SSF51735">
    <property type="entry name" value="NAD(P)-binding Rossmann-fold domains"/>
    <property type="match status" value="1"/>
</dbReference>
<dbReference type="GO" id="GO:0004303">
    <property type="term" value="F:estradiol 17-beta-dehydrogenase [NAD(P)+] activity"/>
    <property type="evidence" value="ECO:0007669"/>
    <property type="project" value="UniProtKB-EC"/>
</dbReference>
<dbReference type="PRINTS" id="PR00080">
    <property type="entry name" value="SDRFAMILY"/>
</dbReference>
<dbReference type="InterPro" id="IPR036291">
    <property type="entry name" value="NAD(P)-bd_dom_sf"/>
</dbReference>
<comment type="catalytic activity">
    <reaction evidence="14">
        <text>cortisone + NAD(+) = 17alpha-hydroxypregn-4-en-3,11,20-trione-21-al + NADH + H(+)</text>
        <dbReference type="Rhea" id="RHEA:42016"/>
        <dbReference type="ChEBI" id="CHEBI:15378"/>
        <dbReference type="ChEBI" id="CHEBI:16962"/>
        <dbReference type="ChEBI" id="CHEBI:57540"/>
        <dbReference type="ChEBI" id="CHEBI:57945"/>
        <dbReference type="ChEBI" id="CHEBI:78596"/>
    </reaction>
    <physiologicalReaction direction="left-to-right" evidence="14">
        <dbReference type="Rhea" id="RHEA:42017"/>
    </physiologicalReaction>
</comment>
<evidence type="ECO:0000256" key="7">
    <source>
        <dbReference type="ARBA" id="ARBA00050365"/>
    </source>
</evidence>
<comment type="catalytic activity">
    <reaction evidence="8">
        <text>17beta-hydroxy-5alpha-androstan-3-one + NAD(+) = 5alpha-androstan-3,17-dione + NADH + H(+)</text>
        <dbReference type="Rhea" id="RHEA:41992"/>
        <dbReference type="ChEBI" id="CHEBI:15378"/>
        <dbReference type="ChEBI" id="CHEBI:15994"/>
        <dbReference type="ChEBI" id="CHEBI:16330"/>
        <dbReference type="ChEBI" id="CHEBI:57540"/>
        <dbReference type="ChEBI" id="CHEBI:57945"/>
    </reaction>
    <physiologicalReaction direction="left-to-right" evidence="8">
        <dbReference type="Rhea" id="RHEA:41993"/>
    </physiologicalReaction>
</comment>
<evidence type="ECO:0000256" key="12">
    <source>
        <dbReference type="ARBA" id="ARBA00051831"/>
    </source>
</evidence>
<comment type="catalytic activity">
    <reaction evidence="10">
        <text>(3S)-3-hydroxybutanoyl-CoA + NAD(+) = acetoacetyl-CoA + NADH + H(+)</text>
        <dbReference type="Rhea" id="RHEA:30799"/>
        <dbReference type="ChEBI" id="CHEBI:15378"/>
        <dbReference type="ChEBI" id="CHEBI:57286"/>
        <dbReference type="ChEBI" id="CHEBI:57316"/>
        <dbReference type="ChEBI" id="CHEBI:57540"/>
        <dbReference type="ChEBI" id="CHEBI:57945"/>
    </reaction>
    <physiologicalReaction direction="left-to-right" evidence="10">
        <dbReference type="Rhea" id="RHEA:30800"/>
    </physiologicalReaction>
    <physiologicalReaction direction="right-to-left" evidence="10">
        <dbReference type="Rhea" id="RHEA:30801"/>
    </physiologicalReaction>
</comment>
<dbReference type="EC" id="1.1.1.53" evidence="3"/>